<dbReference type="AlphaFoldDB" id="A0A2H3K531"/>
<dbReference type="PANTHER" id="PTHR31204">
    <property type="entry name" value="SIGMA INTRACELLULAR RECEPTOR 2"/>
    <property type="match status" value="1"/>
</dbReference>
<evidence type="ECO:0000313" key="10">
    <source>
        <dbReference type="Proteomes" id="UP000218811"/>
    </source>
</evidence>
<comment type="subcellular location">
    <subcellularLocation>
        <location evidence="1">Endoplasmic reticulum membrane</location>
        <topology evidence="1">Multi-pass membrane protein</topology>
    </subcellularLocation>
</comment>
<feature type="transmembrane region" description="Helical" evidence="7">
    <location>
        <begin position="12"/>
        <end position="35"/>
    </location>
</feature>
<dbReference type="Proteomes" id="UP000218811">
    <property type="component" value="Unassembled WGS sequence"/>
</dbReference>
<comment type="similarity">
    <text evidence="2">Belongs to the TMEM97/sigma-2 receptor family.</text>
</comment>
<evidence type="ECO:0000256" key="5">
    <source>
        <dbReference type="ARBA" id="ARBA00022989"/>
    </source>
</evidence>
<organism evidence="9 10">
    <name type="scientific">Wolfiporia cocos (strain MD-104)</name>
    <name type="common">Brown rot fungus</name>
    <dbReference type="NCBI Taxonomy" id="742152"/>
    <lineage>
        <taxon>Eukaryota</taxon>
        <taxon>Fungi</taxon>
        <taxon>Dikarya</taxon>
        <taxon>Basidiomycota</taxon>
        <taxon>Agaricomycotina</taxon>
        <taxon>Agaricomycetes</taxon>
        <taxon>Polyporales</taxon>
        <taxon>Phaeolaceae</taxon>
        <taxon>Wolfiporia</taxon>
    </lineage>
</organism>
<keyword evidence="10" id="KW-1185">Reference proteome</keyword>
<dbReference type="STRING" id="742152.A0A2H3K531"/>
<feature type="transmembrane region" description="Helical" evidence="7">
    <location>
        <begin position="154"/>
        <end position="173"/>
    </location>
</feature>
<evidence type="ECO:0000313" key="9">
    <source>
        <dbReference type="EMBL" id="PCH44154.1"/>
    </source>
</evidence>
<evidence type="ECO:0000256" key="4">
    <source>
        <dbReference type="ARBA" id="ARBA00022824"/>
    </source>
</evidence>
<evidence type="ECO:0000256" key="1">
    <source>
        <dbReference type="ARBA" id="ARBA00004477"/>
    </source>
</evidence>
<dbReference type="InterPro" id="IPR051987">
    <property type="entry name" value="Sigma-2_receptor-like"/>
</dbReference>
<feature type="transmembrane region" description="Helical" evidence="7">
    <location>
        <begin position="105"/>
        <end position="128"/>
    </location>
</feature>
<reference evidence="9 10" key="1">
    <citation type="journal article" date="2012" name="Science">
        <title>The Paleozoic origin of enzymatic lignin decomposition reconstructed from 31 fungal genomes.</title>
        <authorList>
            <person name="Floudas D."/>
            <person name="Binder M."/>
            <person name="Riley R."/>
            <person name="Barry K."/>
            <person name="Blanchette R.A."/>
            <person name="Henrissat B."/>
            <person name="Martinez A.T."/>
            <person name="Otillar R."/>
            <person name="Spatafora J.W."/>
            <person name="Yadav J.S."/>
            <person name="Aerts A."/>
            <person name="Benoit I."/>
            <person name="Boyd A."/>
            <person name="Carlson A."/>
            <person name="Copeland A."/>
            <person name="Coutinho P.M."/>
            <person name="de Vries R.P."/>
            <person name="Ferreira P."/>
            <person name="Findley K."/>
            <person name="Foster B."/>
            <person name="Gaskell J."/>
            <person name="Glotzer D."/>
            <person name="Gorecki P."/>
            <person name="Heitman J."/>
            <person name="Hesse C."/>
            <person name="Hori C."/>
            <person name="Igarashi K."/>
            <person name="Jurgens J.A."/>
            <person name="Kallen N."/>
            <person name="Kersten P."/>
            <person name="Kohler A."/>
            <person name="Kuees U."/>
            <person name="Kumar T.K.A."/>
            <person name="Kuo A."/>
            <person name="LaButti K."/>
            <person name="Larrondo L.F."/>
            <person name="Lindquist E."/>
            <person name="Ling A."/>
            <person name="Lombard V."/>
            <person name="Lucas S."/>
            <person name="Lundell T."/>
            <person name="Martin R."/>
            <person name="McLaughlin D.J."/>
            <person name="Morgenstern I."/>
            <person name="Morin E."/>
            <person name="Murat C."/>
            <person name="Nagy L.G."/>
            <person name="Nolan M."/>
            <person name="Ohm R.A."/>
            <person name="Patyshakuliyeva A."/>
            <person name="Rokas A."/>
            <person name="Ruiz-Duenas F.J."/>
            <person name="Sabat G."/>
            <person name="Salamov A."/>
            <person name="Samejima M."/>
            <person name="Schmutz J."/>
            <person name="Slot J.C."/>
            <person name="St John F."/>
            <person name="Stenlid J."/>
            <person name="Sun H."/>
            <person name="Sun S."/>
            <person name="Syed K."/>
            <person name="Tsang A."/>
            <person name="Wiebenga A."/>
            <person name="Young D."/>
            <person name="Pisabarro A."/>
            <person name="Eastwood D.C."/>
            <person name="Martin F."/>
            <person name="Cullen D."/>
            <person name="Grigoriev I.V."/>
            <person name="Hibbett D.S."/>
        </authorList>
    </citation>
    <scope>NUCLEOTIDE SEQUENCE [LARGE SCALE GENOMIC DNA]</scope>
    <source>
        <strain evidence="9 10">MD-104</strain>
    </source>
</reference>
<name>A0A2H3K531_WOLCO</name>
<dbReference type="Pfam" id="PF05241">
    <property type="entry name" value="EBP"/>
    <property type="match status" value="1"/>
</dbReference>
<dbReference type="PIRSF" id="PIRSF031032">
    <property type="entry name" value="TMP_97_prd"/>
    <property type="match status" value="1"/>
</dbReference>
<feature type="transmembrane region" description="Helical" evidence="7">
    <location>
        <begin position="73"/>
        <end position="93"/>
    </location>
</feature>
<dbReference type="InterPro" id="IPR033118">
    <property type="entry name" value="EXPERA"/>
</dbReference>
<dbReference type="EMBL" id="KB468157">
    <property type="protein sequence ID" value="PCH44154.1"/>
    <property type="molecule type" value="Genomic_DNA"/>
</dbReference>
<evidence type="ECO:0000256" key="7">
    <source>
        <dbReference type="PIRNR" id="PIRNR031032"/>
    </source>
</evidence>
<evidence type="ECO:0000256" key="6">
    <source>
        <dbReference type="ARBA" id="ARBA00023136"/>
    </source>
</evidence>
<evidence type="ECO:0000259" key="8">
    <source>
        <dbReference type="PROSITE" id="PS51751"/>
    </source>
</evidence>
<keyword evidence="4 7" id="KW-0256">Endoplasmic reticulum</keyword>
<keyword evidence="3 7" id="KW-0812">Transmembrane</keyword>
<proteinExistence type="inferred from homology"/>
<sequence length="192" mass="21248">MSRLPLTSRPLDLLYFAFFLMHATATVLVDLQVVYPPALVPQFMKEITQYYMATYNDPLIGGVMGFFGNSDSFVWFKTFILMEGFFQLPVFILGMRGLWRDSRSIYVLLLIYAASASTTTLPCVAVILTTPLTSAETLAAKIISITPVQRTGLLASYIPFFALPLIMTVDMAFRVLKLVHVGASAQAAAKSK</sequence>
<accession>A0A2H3K531</accession>
<dbReference type="PANTHER" id="PTHR31204:SF1">
    <property type="entry name" value="SIGMA INTRACELLULAR RECEPTOR 2"/>
    <property type="match status" value="1"/>
</dbReference>
<feature type="domain" description="EXPERA" evidence="8">
    <location>
        <begin position="11"/>
        <end position="168"/>
    </location>
</feature>
<dbReference type="OrthoDB" id="433124at2759"/>
<dbReference type="InterPro" id="IPR016964">
    <property type="entry name" value="Sigma2_recept"/>
</dbReference>
<dbReference type="OMA" id="EFKDPMV"/>
<gene>
    <name evidence="9" type="ORF">WOLCODRAFT_144845</name>
</gene>
<dbReference type="PROSITE" id="PS51751">
    <property type="entry name" value="EXPERA"/>
    <property type="match status" value="1"/>
</dbReference>
<keyword evidence="6 7" id="KW-0472">Membrane</keyword>
<keyword evidence="5 7" id="KW-1133">Transmembrane helix</keyword>
<dbReference type="GO" id="GO:0005789">
    <property type="term" value="C:endoplasmic reticulum membrane"/>
    <property type="evidence" value="ECO:0007669"/>
    <property type="project" value="UniProtKB-SubCell"/>
</dbReference>
<evidence type="ECO:0000256" key="2">
    <source>
        <dbReference type="ARBA" id="ARBA00009096"/>
    </source>
</evidence>
<evidence type="ECO:0000256" key="3">
    <source>
        <dbReference type="ARBA" id="ARBA00022692"/>
    </source>
</evidence>
<protein>
    <recommendedName>
        <fullName evidence="7">Efficient mitochondria targeting-associated protein 19</fullName>
    </recommendedName>
</protein>